<evidence type="ECO:0000313" key="2">
    <source>
        <dbReference type="EMBL" id="KAF9811743.1"/>
    </source>
</evidence>
<protein>
    <recommendedName>
        <fullName evidence="4">MULE transposase domain-containing protein</fullName>
    </recommendedName>
</protein>
<sequence length="648" mass="74382">MPKLLHLCEDEPREKSYQVWAGMIDDSMLRVCGYDTEARERGKKKVSPNSQELEQKKDGDPWKRRAAYDFTACLAHADITYIVQSRYPLRITGFFEHNNGCQCTLLKRFPAIPLHPHVYEIAIRQLQQGASMNQVRDVNMSMFKASLYRGQTASRVMLNHRYEILPGDYSRLYRLHYRRTYDIDVSVPAEQNIHNWLDKDSPHYKPLIHTSVFYYAARAAQNERLKVFIATPEMRDAAWMYCHHQQVVLDGTFGLCTSRLLLWIAMGINKRGQGVPVALFLFSAPTGNQATHAGYDTSILTELLKKWHEWLGKRNNQDFEPYVGMTDTDTKERGALVTVWRNIILLLCKFHVRQCWTNKRSSLLSKLTGFWKTRVEQELQQLEEVMLQTTEHAVALSLMDKARHDFSIISNDLEGKKAGAAGLSFLEYLQSTWMPVELWQSWSRRGREDAAAKMGTAIEAILPTTNHLESFNGTLKKRDIPQWQHSGHRLRFDVLIYHLVMSILPRWLEQKELAIAYHFPTTITDAELTERQNHLWYGSHYERCVTQPCGRSGVPNTGEQLPAHMQTGPPTPELLHPHELVILPPVSHADDCASLEQEVELQALAANQGHQEPRENNVQDNPVAAEATSGRTDNTEVRGGFTLILQMQ</sequence>
<reference evidence="2" key="2">
    <citation type="journal article" name="Front. Microbiol.">
        <title>Degradative Capacity of Two Strains of Rhodonia placenta: From Phenotype to Genotype.</title>
        <authorList>
            <person name="Kolle M."/>
            <person name="Horta M.A.C."/>
            <person name="Nowrousian M."/>
            <person name="Ohm R.A."/>
            <person name="Benz J.P."/>
            <person name="Pilgard A."/>
        </authorList>
    </citation>
    <scope>NUCLEOTIDE SEQUENCE</scope>
    <source>
        <strain evidence="2">FPRL280</strain>
    </source>
</reference>
<name>A0A8H7U0L0_9APHY</name>
<proteinExistence type="predicted"/>
<feature type="region of interest" description="Disordered" evidence="1">
    <location>
        <begin position="607"/>
        <end position="635"/>
    </location>
</feature>
<dbReference type="Proteomes" id="UP000639403">
    <property type="component" value="Unassembled WGS sequence"/>
</dbReference>
<comment type="caution">
    <text evidence="2">The sequence shown here is derived from an EMBL/GenBank/DDBJ whole genome shotgun (WGS) entry which is preliminary data.</text>
</comment>
<evidence type="ECO:0000256" key="1">
    <source>
        <dbReference type="SAM" id="MobiDB-lite"/>
    </source>
</evidence>
<accession>A0A8H7U0L0</accession>
<dbReference type="AlphaFoldDB" id="A0A8H7U0L0"/>
<dbReference type="EMBL" id="JADOXO010000145">
    <property type="protein sequence ID" value="KAF9811743.1"/>
    <property type="molecule type" value="Genomic_DNA"/>
</dbReference>
<gene>
    <name evidence="2" type="ORF">IEO21_06466</name>
</gene>
<evidence type="ECO:0008006" key="4">
    <source>
        <dbReference type="Google" id="ProtNLM"/>
    </source>
</evidence>
<organism evidence="2 3">
    <name type="scientific">Rhodonia placenta</name>
    <dbReference type="NCBI Taxonomy" id="104341"/>
    <lineage>
        <taxon>Eukaryota</taxon>
        <taxon>Fungi</taxon>
        <taxon>Dikarya</taxon>
        <taxon>Basidiomycota</taxon>
        <taxon>Agaricomycotina</taxon>
        <taxon>Agaricomycetes</taxon>
        <taxon>Polyporales</taxon>
        <taxon>Adustoporiaceae</taxon>
        <taxon>Rhodonia</taxon>
    </lineage>
</organism>
<evidence type="ECO:0000313" key="3">
    <source>
        <dbReference type="Proteomes" id="UP000639403"/>
    </source>
</evidence>
<reference evidence="2" key="1">
    <citation type="submission" date="2020-11" db="EMBL/GenBank/DDBJ databases">
        <authorList>
            <person name="Koelle M."/>
            <person name="Horta M.A.C."/>
            <person name="Nowrousian M."/>
            <person name="Ohm R.A."/>
            <person name="Benz P."/>
            <person name="Pilgard A."/>
        </authorList>
    </citation>
    <scope>NUCLEOTIDE SEQUENCE</scope>
    <source>
        <strain evidence="2">FPRL280</strain>
    </source>
</reference>